<keyword evidence="3 5" id="KW-0479">Metal-binding</keyword>
<accession>A0A8K0VX80</accession>
<dbReference type="OrthoDB" id="1470350at2759"/>
<evidence type="ECO:0000256" key="5">
    <source>
        <dbReference type="PIRSR" id="PIRSR602401-1"/>
    </source>
</evidence>
<dbReference type="Gene3D" id="1.10.630.10">
    <property type="entry name" value="Cytochrome P450"/>
    <property type="match status" value="1"/>
</dbReference>
<reference evidence="7" key="1">
    <citation type="journal article" date="2021" name="Nat. Commun.">
        <title>Genetic determinants of endophytism in the Arabidopsis root mycobiome.</title>
        <authorList>
            <person name="Mesny F."/>
            <person name="Miyauchi S."/>
            <person name="Thiergart T."/>
            <person name="Pickel B."/>
            <person name="Atanasova L."/>
            <person name="Karlsson M."/>
            <person name="Huettel B."/>
            <person name="Barry K.W."/>
            <person name="Haridas S."/>
            <person name="Chen C."/>
            <person name="Bauer D."/>
            <person name="Andreopoulos W."/>
            <person name="Pangilinan J."/>
            <person name="LaButti K."/>
            <person name="Riley R."/>
            <person name="Lipzen A."/>
            <person name="Clum A."/>
            <person name="Drula E."/>
            <person name="Henrissat B."/>
            <person name="Kohler A."/>
            <person name="Grigoriev I.V."/>
            <person name="Martin F.M."/>
            <person name="Hacquard S."/>
        </authorList>
    </citation>
    <scope>NUCLEOTIDE SEQUENCE</scope>
    <source>
        <strain evidence="7">MPI-SDFR-AT-0120</strain>
    </source>
</reference>
<evidence type="ECO:0000256" key="3">
    <source>
        <dbReference type="ARBA" id="ARBA00022723"/>
    </source>
</evidence>
<keyword evidence="8" id="KW-1185">Reference proteome</keyword>
<comment type="similarity">
    <text evidence="2 6">Belongs to the cytochrome P450 family.</text>
</comment>
<comment type="caution">
    <text evidence="7">The sequence shown here is derived from an EMBL/GenBank/DDBJ whole genome shotgun (WGS) entry which is preliminary data.</text>
</comment>
<dbReference type="Pfam" id="PF00067">
    <property type="entry name" value="p450"/>
    <property type="match status" value="1"/>
</dbReference>
<keyword evidence="4 5" id="KW-0408">Iron</keyword>
<dbReference type="EMBL" id="JAGMVJ010000013">
    <property type="protein sequence ID" value="KAH7083556.1"/>
    <property type="molecule type" value="Genomic_DNA"/>
</dbReference>
<dbReference type="SUPFAM" id="SSF48264">
    <property type="entry name" value="Cytochrome P450"/>
    <property type="match status" value="1"/>
</dbReference>
<organism evidence="7 8">
    <name type="scientific">Paraphoma chrysanthemicola</name>
    <dbReference type="NCBI Taxonomy" id="798071"/>
    <lineage>
        <taxon>Eukaryota</taxon>
        <taxon>Fungi</taxon>
        <taxon>Dikarya</taxon>
        <taxon>Ascomycota</taxon>
        <taxon>Pezizomycotina</taxon>
        <taxon>Dothideomycetes</taxon>
        <taxon>Pleosporomycetidae</taxon>
        <taxon>Pleosporales</taxon>
        <taxon>Pleosporineae</taxon>
        <taxon>Phaeosphaeriaceae</taxon>
        <taxon>Paraphoma</taxon>
    </lineage>
</organism>
<evidence type="ECO:0000256" key="6">
    <source>
        <dbReference type="RuleBase" id="RU000461"/>
    </source>
</evidence>
<dbReference type="InterPro" id="IPR001128">
    <property type="entry name" value="Cyt_P450"/>
</dbReference>
<gene>
    <name evidence="7" type="ORF">FB567DRAFT_87145</name>
</gene>
<proteinExistence type="inferred from homology"/>
<evidence type="ECO:0000256" key="1">
    <source>
        <dbReference type="ARBA" id="ARBA00001971"/>
    </source>
</evidence>
<name>A0A8K0VX80_9PLEO</name>
<dbReference type="InterPro" id="IPR050121">
    <property type="entry name" value="Cytochrome_P450_monoxygenase"/>
</dbReference>
<dbReference type="PRINTS" id="PR00385">
    <property type="entry name" value="P450"/>
</dbReference>
<keyword evidence="5 6" id="KW-0349">Heme</keyword>
<dbReference type="InterPro" id="IPR017972">
    <property type="entry name" value="Cyt_P450_CS"/>
</dbReference>
<dbReference type="PROSITE" id="PS00086">
    <property type="entry name" value="CYTOCHROME_P450"/>
    <property type="match status" value="1"/>
</dbReference>
<sequence>MLYYLFLPLLLVTIYRLVQWMRHYIVARRYRLPIILLPVSFEDLWWMPLRPLFAWVRRLPFGLGNWYLYSTMGWPTEDLNASVLKYGENFVLCSPIGNTLVSAETAVIETVYGGKHGAGWVKERGEWRMPEVQSQLFAFYGQNVSSTQGEEWKRHRRITAQAFNEQTTKRCWEETMREAGQMELESGGDMAHIRHLFDKLAMSVIMIVGFGQARGEEMTKVPEGHQETLFECLEVILQNILLTVVFQFLKVPDMFLPKVLRKLKVSYGELKLYMEESVLRHKVTAQAKTSADTPARSRSLLESMIQANEADRFESTKTGTRPSYLTDSELYGNIFAFNLAGYETTSGTLTFALPYLATHPEYQDWLFQEIKDAFNDNELPDYGKTYPYLVRCLAVMYETLRLASHPPMMIKSPTIPAQITITTPTGQHTVPISTGTRVGFNIYGAHLSPRWGPDPLSFDPKRFIATSPSGEETLRVPEGVLFAPWSLGARVCPGKKFSQVEFVAVLARMMAEWRVEIVKVAGEDVEEAKMRALDVLADKKFNVSVHLVRPGDVELGFVRRNA</sequence>
<feature type="binding site" description="axial binding residue" evidence="5">
    <location>
        <position position="492"/>
    </location>
    <ligand>
        <name>heme</name>
        <dbReference type="ChEBI" id="CHEBI:30413"/>
    </ligand>
    <ligandPart>
        <name>Fe</name>
        <dbReference type="ChEBI" id="CHEBI:18248"/>
    </ligandPart>
</feature>
<dbReference type="PANTHER" id="PTHR24305">
    <property type="entry name" value="CYTOCHROME P450"/>
    <property type="match status" value="1"/>
</dbReference>
<dbReference type="GO" id="GO:0004497">
    <property type="term" value="F:monooxygenase activity"/>
    <property type="evidence" value="ECO:0007669"/>
    <property type="project" value="UniProtKB-KW"/>
</dbReference>
<keyword evidence="6" id="KW-0503">Monooxygenase</keyword>
<evidence type="ECO:0000313" key="7">
    <source>
        <dbReference type="EMBL" id="KAH7083556.1"/>
    </source>
</evidence>
<evidence type="ECO:0000313" key="8">
    <source>
        <dbReference type="Proteomes" id="UP000813461"/>
    </source>
</evidence>
<dbReference type="GO" id="GO:0005506">
    <property type="term" value="F:iron ion binding"/>
    <property type="evidence" value="ECO:0007669"/>
    <property type="project" value="InterPro"/>
</dbReference>
<dbReference type="GO" id="GO:0020037">
    <property type="term" value="F:heme binding"/>
    <property type="evidence" value="ECO:0007669"/>
    <property type="project" value="InterPro"/>
</dbReference>
<dbReference type="InterPro" id="IPR036396">
    <property type="entry name" value="Cyt_P450_sf"/>
</dbReference>
<dbReference type="GO" id="GO:0016705">
    <property type="term" value="F:oxidoreductase activity, acting on paired donors, with incorporation or reduction of molecular oxygen"/>
    <property type="evidence" value="ECO:0007669"/>
    <property type="project" value="InterPro"/>
</dbReference>
<evidence type="ECO:0000256" key="2">
    <source>
        <dbReference type="ARBA" id="ARBA00010617"/>
    </source>
</evidence>
<dbReference type="AlphaFoldDB" id="A0A8K0VX80"/>
<comment type="cofactor">
    <cofactor evidence="1 5">
        <name>heme</name>
        <dbReference type="ChEBI" id="CHEBI:30413"/>
    </cofactor>
</comment>
<dbReference type="PANTHER" id="PTHR24305:SF166">
    <property type="entry name" value="CYTOCHROME P450 12A4, MITOCHONDRIAL-RELATED"/>
    <property type="match status" value="1"/>
</dbReference>
<evidence type="ECO:0000256" key="4">
    <source>
        <dbReference type="ARBA" id="ARBA00023004"/>
    </source>
</evidence>
<dbReference type="InterPro" id="IPR002401">
    <property type="entry name" value="Cyt_P450_E_grp-I"/>
</dbReference>
<keyword evidence="6" id="KW-0560">Oxidoreductase</keyword>
<dbReference type="PRINTS" id="PR00463">
    <property type="entry name" value="EP450I"/>
</dbReference>
<protein>
    <submittedName>
        <fullName evidence="7">Cytochrome P450</fullName>
    </submittedName>
</protein>
<dbReference type="Proteomes" id="UP000813461">
    <property type="component" value="Unassembled WGS sequence"/>
</dbReference>